<gene>
    <name evidence="1" type="ORF">AMJAP_0636</name>
</gene>
<keyword evidence="2" id="KW-1185">Reference proteome</keyword>
<evidence type="ECO:0000313" key="1">
    <source>
        <dbReference type="EMBL" id="BBB25235.1"/>
    </source>
</evidence>
<accession>A0A7R6PIU7</accession>
<name>A0A7R6PIU7_9GAMM</name>
<reference evidence="1 2" key="1">
    <citation type="journal article" date="2008" name="Int. J. Syst. Evol. Microbiol.">
        <title>Amphritea japonica sp. nov. and Amphritea balenae sp. nov., isolated from the sediment adjacent to sperm whale carcasses off Kagoshima, Japan.</title>
        <authorList>
            <person name="Miyazaki M."/>
            <person name="Nogi Y."/>
            <person name="Fujiwara Y."/>
            <person name="Kawato M."/>
            <person name="Nagahama T."/>
            <person name="Kubokawa K."/>
            <person name="Horikoshi K."/>
        </authorList>
    </citation>
    <scope>NUCLEOTIDE SEQUENCE [LARGE SCALE GENOMIC DNA]</scope>
    <source>
        <strain evidence="1 2">ATCC BAA-1530</strain>
    </source>
</reference>
<dbReference type="AlphaFoldDB" id="A0A7R6PIU7"/>
<dbReference type="EMBL" id="AP014545">
    <property type="protein sequence ID" value="BBB25235.1"/>
    <property type="molecule type" value="Genomic_DNA"/>
</dbReference>
<protein>
    <submittedName>
        <fullName evidence="1">Uncharacterized protein</fullName>
    </submittedName>
</protein>
<dbReference type="Proteomes" id="UP000595663">
    <property type="component" value="Chromosome"/>
</dbReference>
<dbReference type="KEGG" id="ajp:AMJAP_0636"/>
<organism evidence="1 2">
    <name type="scientific">Amphritea japonica ATCC BAA-1530</name>
    <dbReference type="NCBI Taxonomy" id="1278309"/>
    <lineage>
        <taxon>Bacteria</taxon>
        <taxon>Pseudomonadati</taxon>
        <taxon>Pseudomonadota</taxon>
        <taxon>Gammaproteobacteria</taxon>
        <taxon>Oceanospirillales</taxon>
        <taxon>Oceanospirillaceae</taxon>
        <taxon>Amphritea</taxon>
    </lineage>
</organism>
<proteinExistence type="predicted"/>
<evidence type="ECO:0000313" key="2">
    <source>
        <dbReference type="Proteomes" id="UP000595663"/>
    </source>
</evidence>
<sequence length="111" mass="12989">MQERGSGMKKFIGLMMILLADMSFAGFRMDDGSRVGAGDNINLIYAHWGRETMRVSSKKTCNRIIKLKREYCSTRRLIWQKDGRYMMVQIKGQMIIKTGWTRSQRELKTVF</sequence>